<dbReference type="Proteomes" id="UP000002866">
    <property type="component" value="Chromosome 8"/>
</dbReference>
<organism evidence="2 3">
    <name type="scientific">Henningerozyma blattae (strain ATCC 34711 / CBS 6284 / DSM 70876 / NBRC 10599 / NRRL Y-10934 / UCD 77-7)</name>
    <name type="common">Yeast</name>
    <name type="synonym">Tetrapisispora blattae</name>
    <dbReference type="NCBI Taxonomy" id="1071380"/>
    <lineage>
        <taxon>Eukaryota</taxon>
        <taxon>Fungi</taxon>
        <taxon>Dikarya</taxon>
        <taxon>Ascomycota</taxon>
        <taxon>Saccharomycotina</taxon>
        <taxon>Saccharomycetes</taxon>
        <taxon>Saccharomycetales</taxon>
        <taxon>Saccharomycetaceae</taxon>
        <taxon>Henningerozyma</taxon>
    </lineage>
</organism>
<name>I2H893_HENB6</name>
<dbReference type="InParanoid" id="I2H893"/>
<evidence type="ECO:0000313" key="2">
    <source>
        <dbReference type="EMBL" id="CCH62595.1"/>
    </source>
</evidence>
<dbReference type="FunCoup" id="I2H893">
    <property type="interactions" value="29"/>
</dbReference>
<sequence>MSILYNTTSKLISKYQKNLPSKNVRLNSDSRQFSNSSNDKNTLNITDHGIINIPDEIIDIPFKSKYPKNSKQYLTELCKSVYPKELHPTINSLDSDVDLAIHAFMSLIVKNYVTYWYGRKIPTEDNEFIIKIFNLIQDIITRGSKNFDGNLNITHKYEALLFDDIPYIISEHFNSMKKCKIAIQSQNRNSKSILEMYSQLTCYNSKDYPGKITILIKPILMNDSCSTLQSTFFDSLLDDFLMGRIWCSISHPYYLIKGINKICYKINSKKKTSKQEEYAKKNNNKYEDNNLAIIISQVYLKFLQITQFFWFLICLFKSNDSQSSNDILKKPKNESSIVHRYIFNFILIDTLKLNNKKPLIFFVLQIIRKLIIHFKQINNNLQTHINMLIYSKLCSKRTVYNSIDMIRTLMFPNDNSMGPRTIIPEGKDWEIFKTECASDIWDIILNYKLNIFLNIKKDEITEFIELLTIEPECNAILYYRLLDCILAYQCDQENDTVNYL</sequence>
<dbReference type="STRING" id="1071380.I2H893"/>
<feature type="domain" description="PXA" evidence="1">
    <location>
        <begin position="95"/>
        <end position="199"/>
    </location>
</feature>
<dbReference type="OMA" id="ICIRIKL"/>
<dbReference type="AlphaFoldDB" id="I2H893"/>
<dbReference type="Pfam" id="PF02194">
    <property type="entry name" value="PXA"/>
    <property type="match status" value="1"/>
</dbReference>
<evidence type="ECO:0000259" key="1">
    <source>
        <dbReference type="Pfam" id="PF02194"/>
    </source>
</evidence>
<proteinExistence type="predicted"/>
<reference evidence="2 3" key="1">
    <citation type="journal article" date="2011" name="Proc. Natl. Acad. Sci. U.S.A.">
        <title>Evolutionary erosion of yeast sex chromosomes by mating-type switching accidents.</title>
        <authorList>
            <person name="Gordon J.L."/>
            <person name="Armisen D."/>
            <person name="Proux-Wera E."/>
            <person name="Oheigeartaigh S.S."/>
            <person name="Byrne K.P."/>
            <person name="Wolfe K.H."/>
        </authorList>
    </citation>
    <scope>NUCLEOTIDE SEQUENCE [LARGE SCALE GENOMIC DNA]</scope>
    <source>
        <strain evidence="3">ATCC 34711 / CBS 6284 / DSM 70876 / NBRC 10599 / NRRL Y-10934 / UCD 77-7</strain>
    </source>
</reference>
<dbReference type="EMBL" id="HE806323">
    <property type="protein sequence ID" value="CCH62595.1"/>
    <property type="molecule type" value="Genomic_DNA"/>
</dbReference>
<dbReference type="HOGENOM" id="CLU_038967_0_0_1"/>
<dbReference type="GO" id="GO:0071561">
    <property type="term" value="C:nucleus-vacuole junction"/>
    <property type="evidence" value="ECO:0007669"/>
    <property type="project" value="EnsemblFungi"/>
</dbReference>
<dbReference type="GeneID" id="14497752"/>
<dbReference type="KEGG" id="tbl:TBLA_0H03140"/>
<evidence type="ECO:0000313" key="3">
    <source>
        <dbReference type="Proteomes" id="UP000002866"/>
    </source>
</evidence>
<accession>I2H893</accession>
<protein>
    <recommendedName>
        <fullName evidence="1">PXA domain-containing protein</fullName>
    </recommendedName>
</protein>
<keyword evidence="3" id="KW-1185">Reference proteome</keyword>
<gene>
    <name evidence="2" type="primary">TBLA0H03140</name>
    <name evidence="2" type="ORF">TBLA_0H03140</name>
</gene>
<dbReference type="InterPro" id="IPR003114">
    <property type="entry name" value="Phox_assoc"/>
</dbReference>
<dbReference type="RefSeq" id="XP_004182114.1">
    <property type="nucleotide sequence ID" value="XM_004182066.1"/>
</dbReference>
<dbReference type="eggNOG" id="ENOG502RYUQ">
    <property type="taxonomic scope" value="Eukaryota"/>
</dbReference>
<dbReference type="OrthoDB" id="5582218at2759"/>